<comment type="caution">
    <text evidence="10">The sequence shown here is derived from an EMBL/GenBank/DDBJ whole genome shotgun (WGS) entry which is preliminary data.</text>
</comment>
<comment type="similarity">
    <text evidence="2">Belongs to the paired homeobox family.</text>
</comment>
<evidence type="ECO:0000256" key="1">
    <source>
        <dbReference type="ARBA" id="ARBA00004123"/>
    </source>
</evidence>
<dbReference type="GO" id="GO:0005634">
    <property type="term" value="C:nucleus"/>
    <property type="evidence" value="ECO:0007669"/>
    <property type="project" value="UniProtKB-SubCell"/>
</dbReference>
<dbReference type="GO" id="GO:0003677">
    <property type="term" value="F:DNA binding"/>
    <property type="evidence" value="ECO:0007669"/>
    <property type="project" value="UniProtKB-UniRule"/>
</dbReference>
<keyword evidence="5 7" id="KW-0371">Homeobox</keyword>
<evidence type="ECO:0000256" key="2">
    <source>
        <dbReference type="ARBA" id="ARBA00005733"/>
    </source>
</evidence>
<dbReference type="OrthoDB" id="6159439at2759"/>
<dbReference type="GO" id="GO:0002244">
    <property type="term" value="P:hematopoietic progenitor cell differentiation"/>
    <property type="evidence" value="ECO:0007669"/>
    <property type="project" value="InterPro"/>
</dbReference>
<dbReference type="SUPFAM" id="SSF46689">
    <property type="entry name" value="Homeodomain-like"/>
    <property type="match status" value="1"/>
</dbReference>
<dbReference type="CDD" id="cd00086">
    <property type="entry name" value="homeodomain"/>
    <property type="match status" value="1"/>
</dbReference>
<keyword evidence="3" id="KW-0217">Developmental protein</keyword>
<gene>
    <name evidence="10" type="ORF">F2P81_024175</name>
</gene>
<dbReference type="Gene3D" id="1.10.10.60">
    <property type="entry name" value="Homeodomain-like"/>
    <property type="match status" value="1"/>
</dbReference>
<dbReference type="GO" id="GO:0007492">
    <property type="term" value="P:endoderm development"/>
    <property type="evidence" value="ECO:0007669"/>
    <property type="project" value="InterPro"/>
</dbReference>
<evidence type="ECO:0000256" key="4">
    <source>
        <dbReference type="ARBA" id="ARBA00023125"/>
    </source>
</evidence>
<dbReference type="EMBL" id="VEVO01000022">
    <property type="protein sequence ID" value="KAF0023545.1"/>
    <property type="molecule type" value="Genomic_DNA"/>
</dbReference>
<dbReference type="InterPro" id="IPR042917">
    <property type="entry name" value="MIXL1"/>
</dbReference>
<evidence type="ECO:0000256" key="6">
    <source>
        <dbReference type="ARBA" id="ARBA00023242"/>
    </source>
</evidence>
<sequence>MSAVHGNMRVGDLNHFQMYHEGPLQMNGMVNPDYGATDVTNFFNSASSVSRVDKCVAILTHRRKRTNFTQQQIEVLEKVYSDTKYPDIYLRERLEALTGLPESRIQVWFQNRRAKSRRQVGSSVSMKVANPPAAGTFGQIQSRMGPEEGNYQPCEAFAQKHLYSPPFKLVNVVVLSPNYLGELVSSHPKLTPVHPSALPVYDNSRGAEPRRRGGFVLEEGFRALHRSPEEPTKPGGYDHASGSCLFEEEATPEQLRRRELSVNVPCCNVHLYPEEAEQQRARLADHQAPQVLVEYDNFPPNKTIGPEMKVVIPPLPSHSKHGCQIQYPQQVAGGAGDRFRHLTPIRAAEAQDFTDSDSDWETEAMAGFSGFL</sequence>
<dbReference type="PROSITE" id="PS50071">
    <property type="entry name" value="HOMEOBOX_2"/>
    <property type="match status" value="1"/>
</dbReference>
<name>A0A6A4RTL8_SCOMX</name>
<keyword evidence="6 7" id="KW-0539">Nucleus</keyword>
<dbReference type="Pfam" id="PF00046">
    <property type="entry name" value="Homeodomain"/>
    <property type="match status" value="1"/>
</dbReference>
<dbReference type="InterPro" id="IPR009057">
    <property type="entry name" value="Homeodomain-like_sf"/>
</dbReference>
<dbReference type="PANTHER" id="PTHR47656:SF1">
    <property type="entry name" value="HOMEOBOX PROTEIN MIXL1"/>
    <property type="match status" value="1"/>
</dbReference>
<accession>A0A6A4RTL8</accession>
<evidence type="ECO:0000256" key="3">
    <source>
        <dbReference type="ARBA" id="ARBA00022473"/>
    </source>
</evidence>
<reference evidence="10 11" key="1">
    <citation type="submission" date="2019-06" db="EMBL/GenBank/DDBJ databases">
        <title>Draft genomes of female and male turbot (Scophthalmus maximus).</title>
        <authorList>
            <person name="Xu H."/>
            <person name="Xu X.-W."/>
            <person name="Shao C."/>
            <person name="Chen S."/>
        </authorList>
    </citation>
    <scope>NUCLEOTIDE SEQUENCE [LARGE SCALE GENOMIC DNA]</scope>
    <source>
        <strain evidence="10">Ysfricsl-2016a</strain>
        <tissue evidence="10">Blood</tissue>
    </source>
</reference>
<comment type="subcellular location">
    <subcellularLocation>
        <location evidence="1 7 8">Nucleus</location>
    </subcellularLocation>
</comment>
<evidence type="ECO:0000256" key="7">
    <source>
        <dbReference type="PROSITE-ProRule" id="PRU00108"/>
    </source>
</evidence>
<dbReference type="AlphaFoldDB" id="A0A6A4RTL8"/>
<protein>
    <recommendedName>
        <fullName evidence="9">Homeobox domain-containing protein</fullName>
    </recommendedName>
</protein>
<dbReference type="PANTHER" id="PTHR47656">
    <property type="entry name" value="HOMEOBOX PROTEIN MIXL"/>
    <property type="match status" value="1"/>
</dbReference>
<organism evidence="10 11">
    <name type="scientific">Scophthalmus maximus</name>
    <name type="common">Turbot</name>
    <name type="synonym">Psetta maxima</name>
    <dbReference type="NCBI Taxonomy" id="52904"/>
    <lineage>
        <taxon>Eukaryota</taxon>
        <taxon>Metazoa</taxon>
        <taxon>Chordata</taxon>
        <taxon>Craniata</taxon>
        <taxon>Vertebrata</taxon>
        <taxon>Euteleostomi</taxon>
        <taxon>Actinopterygii</taxon>
        <taxon>Neopterygii</taxon>
        <taxon>Teleostei</taxon>
        <taxon>Neoteleostei</taxon>
        <taxon>Acanthomorphata</taxon>
        <taxon>Carangaria</taxon>
        <taxon>Pleuronectiformes</taxon>
        <taxon>Pleuronectoidei</taxon>
        <taxon>Scophthalmidae</taxon>
        <taxon>Scophthalmus</taxon>
    </lineage>
</organism>
<proteinExistence type="inferred from homology"/>
<evidence type="ECO:0000259" key="9">
    <source>
        <dbReference type="PROSITE" id="PS50071"/>
    </source>
</evidence>
<feature type="DNA-binding region" description="Homeobox" evidence="7">
    <location>
        <begin position="61"/>
        <end position="120"/>
    </location>
</feature>
<dbReference type="InterPro" id="IPR001356">
    <property type="entry name" value="HD"/>
</dbReference>
<evidence type="ECO:0000256" key="5">
    <source>
        <dbReference type="ARBA" id="ARBA00023155"/>
    </source>
</evidence>
<keyword evidence="4 7" id="KW-0238">DNA-binding</keyword>
<dbReference type="GO" id="GO:0001228">
    <property type="term" value="F:DNA-binding transcription activator activity, RNA polymerase II-specific"/>
    <property type="evidence" value="ECO:0007669"/>
    <property type="project" value="InterPro"/>
</dbReference>
<dbReference type="Proteomes" id="UP000438429">
    <property type="component" value="Unassembled WGS sequence"/>
</dbReference>
<evidence type="ECO:0000313" key="11">
    <source>
        <dbReference type="Proteomes" id="UP000438429"/>
    </source>
</evidence>
<evidence type="ECO:0000256" key="8">
    <source>
        <dbReference type="RuleBase" id="RU000682"/>
    </source>
</evidence>
<dbReference type="SMART" id="SM00389">
    <property type="entry name" value="HOX"/>
    <property type="match status" value="1"/>
</dbReference>
<evidence type="ECO:0000313" key="10">
    <source>
        <dbReference type="EMBL" id="KAF0023545.1"/>
    </source>
</evidence>
<dbReference type="FunFam" id="1.10.10.60:FF:000312">
    <property type="entry name" value="Mix-type homeobox gene 1"/>
    <property type="match status" value="1"/>
</dbReference>
<feature type="domain" description="Homeobox" evidence="9">
    <location>
        <begin position="59"/>
        <end position="119"/>
    </location>
</feature>